<name>F0SSL7_RUBBR</name>
<feature type="transmembrane region" description="Helical" evidence="2">
    <location>
        <begin position="534"/>
        <end position="555"/>
    </location>
</feature>
<organism evidence="4 5">
    <name type="scientific">Rubinisphaera brasiliensis (strain ATCC 49424 / DSM 5305 / JCM 21570 / IAM 15109 / NBRC 103401 / IFAM 1448)</name>
    <name type="common">Planctomyces brasiliensis</name>
    <dbReference type="NCBI Taxonomy" id="756272"/>
    <lineage>
        <taxon>Bacteria</taxon>
        <taxon>Pseudomonadati</taxon>
        <taxon>Planctomycetota</taxon>
        <taxon>Planctomycetia</taxon>
        <taxon>Planctomycetales</taxon>
        <taxon>Planctomycetaceae</taxon>
        <taxon>Rubinisphaera</taxon>
    </lineage>
</organism>
<comment type="similarity">
    <text evidence="1">Belongs to the protein kinase superfamily. ADCK protein kinase family.</text>
</comment>
<sequence>MGSPVEATPTPLRFLKNLRRTGEIAAVFINHGFGDLVDRIGLTKYLNWGRRKLSKDGTEKATLTRGERIRLALETLGPTFVKFGQVLSTRPDLIPADIVSELRNLQEHVPAFPDKVAVETIERALKKPINECFAYFETKCLASGSLGQVHAARLHDGSNVVVKVRRPRVVQEVDRDVALMHELAAVIQKRIPEAEVFDPVNLVRNFERTINRELNFLREARTIDEFRRMFENDASLYVPLVFSDFCSEDVLVMERIDGYRVDDVATIPPLAQRQKEIARNGARIFMKQAFEFGMFHGDPHPGNFRIQCDGSICLLDYGMVGTLEEKMREQIVDIFVAIANNDYRKSSRTVLRIGQPLSTVDERQFMADYRDFVDSYYGLPLEKFDVSRLLTDFVTLLATHRIRCPSDLMLLIRALIHLDAVGRTIAPGFNLAEEMIPYFKRLLRDRYRPGYLWERLRQEAGEFARIAHEIPMETADLLKKFNRNELGFNFQLTGMNHMITELDRSSNRIVVGLIIAASILSSSILIRSGSTADWFSIPIYILSILLGVWLIYGIFRSGRL</sequence>
<evidence type="ECO:0000256" key="1">
    <source>
        <dbReference type="ARBA" id="ARBA00009670"/>
    </source>
</evidence>
<keyword evidence="2" id="KW-1133">Transmembrane helix</keyword>
<dbReference type="HOGENOM" id="CLU_006533_0_2_0"/>
<reference evidence="5" key="1">
    <citation type="submission" date="2011-02" db="EMBL/GenBank/DDBJ databases">
        <title>The complete genome of Planctomyces brasiliensis DSM 5305.</title>
        <authorList>
            <person name="Lucas S."/>
            <person name="Copeland A."/>
            <person name="Lapidus A."/>
            <person name="Bruce D."/>
            <person name="Goodwin L."/>
            <person name="Pitluck S."/>
            <person name="Kyrpides N."/>
            <person name="Mavromatis K."/>
            <person name="Pagani I."/>
            <person name="Ivanova N."/>
            <person name="Ovchinnikova G."/>
            <person name="Lu M."/>
            <person name="Detter J.C."/>
            <person name="Han C."/>
            <person name="Land M."/>
            <person name="Hauser L."/>
            <person name="Markowitz V."/>
            <person name="Cheng J.-F."/>
            <person name="Hugenholtz P."/>
            <person name="Woyke T."/>
            <person name="Wu D."/>
            <person name="Tindall B."/>
            <person name="Pomrenke H.G."/>
            <person name="Brambilla E."/>
            <person name="Klenk H.-P."/>
            <person name="Eisen J.A."/>
        </authorList>
    </citation>
    <scope>NUCLEOTIDE SEQUENCE [LARGE SCALE GENOMIC DNA]</scope>
    <source>
        <strain evidence="5">ATCC 49424 / DSM 5305 / JCM 21570 / NBRC 103401 / IFAM 1448</strain>
    </source>
</reference>
<dbReference type="InterPro" id="IPR004147">
    <property type="entry name" value="ABC1_dom"/>
</dbReference>
<evidence type="ECO:0000313" key="4">
    <source>
        <dbReference type="EMBL" id="ADY60333.1"/>
    </source>
</evidence>
<dbReference type="Pfam" id="PF03109">
    <property type="entry name" value="ABC1"/>
    <property type="match status" value="1"/>
</dbReference>
<dbReference type="AlphaFoldDB" id="F0SSL7"/>
<dbReference type="InterPro" id="IPR050154">
    <property type="entry name" value="UbiB_kinase"/>
</dbReference>
<evidence type="ECO:0000256" key="2">
    <source>
        <dbReference type="SAM" id="Phobius"/>
    </source>
</evidence>
<accession>F0SSL7</accession>
<dbReference type="EMBL" id="CP002546">
    <property type="protein sequence ID" value="ADY60333.1"/>
    <property type="molecule type" value="Genomic_DNA"/>
</dbReference>
<dbReference type="STRING" id="756272.Plabr_2733"/>
<evidence type="ECO:0000259" key="3">
    <source>
        <dbReference type="Pfam" id="PF03109"/>
    </source>
</evidence>
<proteinExistence type="inferred from homology"/>
<dbReference type="PANTHER" id="PTHR10566:SF113">
    <property type="entry name" value="PROTEIN ACTIVITY OF BC1 COMPLEX KINASE 7, CHLOROPLASTIC"/>
    <property type="match status" value="1"/>
</dbReference>
<dbReference type="eggNOG" id="COG0661">
    <property type="taxonomic scope" value="Bacteria"/>
</dbReference>
<keyword evidence="2" id="KW-0812">Transmembrane</keyword>
<protein>
    <submittedName>
        <fullName evidence="4">ABC-1 domain-containing protein</fullName>
    </submittedName>
</protein>
<dbReference type="RefSeq" id="WP_013629057.1">
    <property type="nucleotide sequence ID" value="NC_015174.1"/>
</dbReference>
<dbReference type="InterPro" id="IPR011009">
    <property type="entry name" value="Kinase-like_dom_sf"/>
</dbReference>
<evidence type="ECO:0000313" key="5">
    <source>
        <dbReference type="Proteomes" id="UP000006860"/>
    </source>
</evidence>
<gene>
    <name evidence="4" type="ordered locus">Plabr_2733</name>
</gene>
<feature type="domain" description="ABC1 atypical kinase-like" evidence="3">
    <location>
        <begin position="105"/>
        <end position="345"/>
    </location>
</feature>
<feature type="transmembrane region" description="Helical" evidence="2">
    <location>
        <begin position="509"/>
        <end position="528"/>
    </location>
</feature>
<dbReference type="KEGG" id="pbs:Plabr_2733"/>
<dbReference type="PANTHER" id="PTHR10566">
    <property type="entry name" value="CHAPERONE-ACTIVITY OF BC1 COMPLEX CABC1 -RELATED"/>
    <property type="match status" value="1"/>
</dbReference>
<dbReference type="CDD" id="cd05121">
    <property type="entry name" value="ABC1_ADCK3-like"/>
    <property type="match status" value="1"/>
</dbReference>
<keyword evidence="2" id="KW-0472">Membrane</keyword>
<dbReference type="Proteomes" id="UP000006860">
    <property type="component" value="Chromosome"/>
</dbReference>
<dbReference type="SUPFAM" id="SSF56112">
    <property type="entry name" value="Protein kinase-like (PK-like)"/>
    <property type="match status" value="1"/>
</dbReference>
<keyword evidence="5" id="KW-1185">Reference proteome</keyword>